<evidence type="ECO:0000256" key="5">
    <source>
        <dbReference type="SAM" id="Phobius"/>
    </source>
</evidence>
<dbReference type="CDD" id="cd14978">
    <property type="entry name" value="7tmA_FMRFamide_R-like"/>
    <property type="match status" value="1"/>
</dbReference>
<dbReference type="GO" id="GO:0016020">
    <property type="term" value="C:membrane"/>
    <property type="evidence" value="ECO:0007669"/>
    <property type="project" value="UniProtKB-SubCell"/>
</dbReference>
<dbReference type="SUPFAM" id="SSF81321">
    <property type="entry name" value="Family A G protein-coupled receptor-like"/>
    <property type="match status" value="1"/>
</dbReference>
<dbReference type="PROSITE" id="PS50262">
    <property type="entry name" value="G_PROTEIN_RECEP_F1_2"/>
    <property type="match status" value="1"/>
</dbReference>
<organism evidence="7 8">
    <name type="scientific">Pinctada imbricata</name>
    <name type="common">Atlantic pearl-oyster</name>
    <name type="synonym">Pinctada martensii</name>
    <dbReference type="NCBI Taxonomy" id="66713"/>
    <lineage>
        <taxon>Eukaryota</taxon>
        <taxon>Metazoa</taxon>
        <taxon>Spiralia</taxon>
        <taxon>Lophotrochozoa</taxon>
        <taxon>Mollusca</taxon>
        <taxon>Bivalvia</taxon>
        <taxon>Autobranchia</taxon>
        <taxon>Pteriomorphia</taxon>
        <taxon>Pterioida</taxon>
        <taxon>Pterioidea</taxon>
        <taxon>Pteriidae</taxon>
        <taxon>Pinctada</taxon>
    </lineage>
</organism>
<feature type="transmembrane region" description="Helical" evidence="5">
    <location>
        <begin position="110"/>
        <end position="128"/>
    </location>
</feature>
<dbReference type="Pfam" id="PF00001">
    <property type="entry name" value="7tm_1"/>
    <property type="match status" value="1"/>
</dbReference>
<dbReference type="GO" id="GO:0004930">
    <property type="term" value="F:G protein-coupled receptor activity"/>
    <property type="evidence" value="ECO:0007669"/>
    <property type="project" value="InterPro"/>
</dbReference>
<comment type="subcellular location">
    <subcellularLocation>
        <location evidence="1">Membrane</location>
    </subcellularLocation>
</comment>
<dbReference type="AlphaFoldDB" id="A0AA88YUM1"/>
<dbReference type="PANTHER" id="PTHR46641:SF2">
    <property type="entry name" value="FMRFAMIDE RECEPTOR"/>
    <property type="match status" value="1"/>
</dbReference>
<dbReference type="InterPro" id="IPR000276">
    <property type="entry name" value="GPCR_Rhodpsn"/>
</dbReference>
<accession>A0AA88YUM1</accession>
<keyword evidence="2 5" id="KW-0812">Transmembrane</keyword>
<keyword evidence="8" id="KW-1185">Reference proteome</keyword>
<evidence type="ECO:0000256" key="4">
    <source>
        <dbReference type="ARBA" id="ARBA00023136"/>
    </source>
</evidence>
<comment type="caution">
    <text evidence="7">The sequence shown here is derived from an EMBL/GenBank/DDBJ whole genome shotgun (WGS) entry which is preliminary data.</text>
</comment>
<dbReference type="Gene3D" id="1.20.1070.10">
    <property type="entry name" value="Rhodopsin 7-helix transmembrane proteins"/>
    <property type="match status" value="1"/>
</dbReference>
<evidence type="ECO:0000313" key="7">
    <source>
        <dbReference type="EMBL" id="KAK3105915.1"/>
    </source>
</evidence>
<feature type="domain" description="G-protein coupled receptors family 1 profile" evidence="6">
    <location>
        <begin position="45"/>
        <end position="303"/>
    </location>
</feature>
<feature type="transmembrane region" description="Helical" evidence="5">
    <location>
        <begin position="32"/>
        <end position="53"/>
    </location>
</feature>
<name>A0AA88YUM1_PINIB</name>
<keyword evidence="3 5" id="KW-1133">Transmembrane helix</keyword>
<feature type="transmembrane region" description="Helical" evidence="5">
    <location>
        <begin position="202"/>
        <end position="226"/>
    </location>
</feature>
<dbReference type="InterPro" id="IPR052954">
    <property type="entry name" value="GPCR-Ligand_Int"/>
</dbReference>
<proteinExistence type="predicted"/>
<dbReference type="InterPro" id="IPR017452">
    <property type="entry name" value="GPCR_Rhodpsn_7TM"/>
</dbReference>
<evidence type="ECO:0000256" key="2">
    <source>
        <dbReference type="ARBA" id="ARBA00022692"/>
    </source>
</evidence>
<feature type="transmembrane region" description="Helical" evidence="5">
    <location>
        <begin position="65"/>
        <end position="90"/>
    </location>
</feature>
<feature type="transmembrane region" description="Helical" evidence="5">
    <location>
        <begin position="149"/>
        <end position="171"/>
    </location>
</feature>
<evidence type="ECO:0000256" key="3">
    <source>
        <dbReference type="ARBA" id="ARBA00022989"/>
    </source>
</evidence>
<sequence length="330" mass="37954">MTANMSTPSSINVTVDLTGKDFFETARLINGVILYPIICFPGIIGNIITLIVLSMKNMQTSTNAFLSALAVADIIKLTNDILYFFVLLLMRIDKDAAQTAYVHIYPQAHFIFNFSLCVSSWLTVTVAVERFILVCFPTKAKFICTRSRAIITCVIVYLVMVCFSLPCAFRYKTIYVYNNETGATIQDLEVSEMWSDKYFVTIYTWILNSLRCNIPLFILIILNTCIICSMRKARAKKNNSRRNRVTFMMITIIMCFLVFTTPDAIMSTFLKYGYHEANNYVKGMREFTDTLLTVNAAVNFIIYCWFGYTFRQNFKKLFCQRPSRGKEVFV</sequence>
<dbReference type="PRINTS" id="PR00237">
    <property type="entry name" value="GPCRRHODOPSN"/>
</dbReference>
<feature type="transmembrane region" description="Helical" evidence="5">
    <location>
        <begin position="290"/>
        <end position="308"/>
    </location>
</feature>
<evidence type="ECO:0000256" key="1">
    <source>
        <dbReference type="ARBA" id="ARBA00004370"/>
    </source>
</evidence>
<gene>
    <name evidence="7" type="ORF">FSP39_008468</name>
</gene>
<evidence type="ECO:0000259" key="6">
    <source>
        <dbReference type="PROSITE" id="PS50262"/>
    </source>
</evidence>
<evidence type="ECO:0000313" key="8">
    <source>
        <dbReference type="Proteomes" id="UP001186944"/>
    </source>
</evidence>
<dbReference type="EMBL" id="VSWD01000003">
    <property type="protein sequence ID" value="KAK3105915.1"/>
    <property type="molecule type" value="Genomic_DNA"/>
</dbReference>
<reference evidence="7" key="1">
    <citation type="submission" date="2019-08" db="EMBL/GenBank/DDBJ databases">
        <title>The improved chromosome-level genome for the pearl oyster Pinctada fucata martensii using PacBio sequencing and Hi-C.</title>
        <authorList>
            <person name="Zheng Z."/>
        </authorList>
    </citation>
    <scope>NUCLEOTIDE SEQUENCE</scope>
    <source>
        <strain evidence="7">ZZ-2019</strain>
        <tissue evidence="7">Adductor muscle</tissue>
    </source>
</reference>
<dbReference type="Proteomes" id="UP001186944">
    <property type="component" value="Unassembled WGS sequence"/>
</dbReference>
<protein>
    <recommendedName>
        <fullName evidence="6">G-protein coupled receptors family 1 profile domain-containing protein</fullName>
    </recommendedName>
</protein>
<dbReference type="PANTHER" id="PTHR46641">
    <property type="entry name" value="FMRFAMIDE RECEPTOR-RELATED"/>
    <property type="match status" value="1"/>
</dbReference>
<feature type="transmembrane region" description="Helical" evidence="5">
    <location>
        <begin position="247"/>
        <end position="270"/>
    </location>
</feature>
<keyword evidence="4 5" id="KW-0472">Membrane</keyword>